<dbReference type="InterPro" id="IPR032808">
    <property type="entry name" value="DoxX"/>
</dbReference>
<evidence type="ECO:0000256" key="2">
    <source>
        <dbReference type="ARBA" id="ARBA00006679"/>
    </source>
</evidence>
<dbReference type="EMBL" id="LIYD01000005">
    <property type="protein sequence ID" value="KOS05566.1"/>
    <property type="molecule type" value="Genomic_DNA"/>
</dbReference>
<evidence type="ECO:0000313" key="8">
    <source>
        <dbReference type="EMBL" id="KOS05566.1"/>
    </source>
</evidence>
<dbReference type="STRING" id="1202724.AM493_05595"/>
<organism evidence="8 9">
    <name type="scientific">Flavobacterium akiainvivens</name>
    <dbReference type="NCBI Taxonomy" id="1202724"/>
    <lineage>
        <taxon>Bacteria</taxon>
        <taxon>Pseudomonadati</taxon>
        <taxon>Bacteroidota</taxon>
        <taxon>Flavobacteriia</taxon>
        <taxon>Flavobacteriales</taxon>
        <taxon>Flavobacteriaceae</taxon>
        <taxon>Flavobacterium</taxon>
    </lineage>
</organism>
<dbReference type="RefSeq" id="WP_054406766.1">
    <property type="nucleotide sequence ID" value="NZ_FOYA01000003.1"/>
</dbReference>
<dbReference type="Proteomes" id="UP000037755">
    <property type="component" value="Unassembled WGS sequence"/>
</dbReference>
<evidence type="ECO:0000256" key="7">
    <source>
        <dbReference type="SAM" id="Phobius"/>
    </source>
</evidence>
<comment type="caution">
    <text evidence="8">The sequence shown here is derived from an EMBL/GenBank/DDBJ whole genome shotgun (WGS) entry which is preliminary data.</text>
</comment>
<evidence type="ECO:0000256" key="3">
    <source>
        <dbReference type="ARBA" id="ARBA00022475"/>
    </source>
</evidence>
<evidence type="ECO:0000313" key="9">
    <source>
        <dbReference type="Proteomes" id="UP000037755"/>
    </source>
</evidence>
<dbReference type="PANTHER" id="PTHR33452:SF1">
    <property type="entry name" value="INNER MEMBRANE PROTEIN YPHA-RELATED"/>
    <property type="match status" value="1"/>
</dbReference>
<reference evidence="8 9" key="1">
    <citation type="submission" date="2015-08" db="EMBL/GenBank/DDBJ databases">
        <title>Whole genome sequence of Flavobacterium akiainvivens IK-1T, from decaying Wikstroemia oahuensis, an endemic Hawaiian shrub.</title>
        <authorList>
            <person name="Wan X."/>
            <person name="Hou S."/>
            <person name="Saito J."/>
            <person name="Donachie S."/>
        </authorList>
    </citation>
    <scope>NUCLEOTIDE SEQUENCE [LARGE SCALE GENOMIC DNA]</scope>
    <source>
        <strain evidence="8 9">IK-1</strain>
    </source>
</reference>
<dbReference type="OrthoDB" id="9813193at2"/>
<dbReference type="GO" id="GO:0005886">
    <property type="term" value="C:plasma membrane"/>
    <property type="evidence" value="ECO:0007669"/>
    <property type="project" value="UniProtKB-SubCell"/>
</dbReference>
<gene>
    <name evidence="8" type="ORF">AM493_05595</name>
</gene>
<proteinExistence type="inferred from homology"/>
<sequence length="141" mass="15466">MDIINLLLASDAGSPFNNAALLAFRVLLAFELFRVHGLKKFRLQNGEKEHVPNPLHLPDALNNCVASFSDTVVPVFLALGLCTRLAILPTIGVTAIGYFVVHRHDSPEVRDVPFMYTLCLLLMLALGGGTYSLDTYILTLL</sequence>
<keyword evidence="4 7" id="KW-0812">Transmembrane</keyword>
<evidence type="ECO:0000256" key="6">
    <source>
        <dbReference type="ARBA" id="ARBA00023136"/>
    </source>
</evidence>
<evidence type="ECO:0000256" key="5">
    <source>
        <dbReference type="ARBA" id="ARBA00022989"/>
    </source>
</evidence>
<evidence type="ECO:0000256" key="1">
    <source>
        <dbReference type="ARBA" id="ARBA00004651"/>
    </source>
</evidence>
<name>A0A0M9VHH0_9FLAO</name>
<dbReference type="AlphaFoldDB" id="A0A0M9VHH0"/>
<evidence type="ECO:0000256" key="4">
    <source>
        <dbReference type="ARBA" id="ARBA00022692"/>
    </source>
</evidence>
<dbReference type="PANTHER" id="PTHR33452">
    <property type="entry name" value="OXIDOREDUCTASE CATD-RELATED"/>
    <property type="match status" value="1"/>
</dbReference>
<comment type="subcellular location">
    <subcellularLocation>
        <location evidence="1">Cell membrane</location>
        <topology evidence="1">Multi-pass membrane protein</topology>
    </subcellularLocation>
</comment>
<protein>
    <submittedName>
        <fullName evidence="8">DoxX family protein</fullName>
    </submittedName>
</protein>
<comment type="similarity">
    <text evidence="2">Belongs to the DoxX family.</text>
</comment>
<dbReference type="PATRIC" id="fig|1202724.3.peg.1158"/>
<dbReference type="Pfam" id="PF07681">
    <property type="entry name" value="DoxX"/>
    <property type="match status" value="1"/>
</dbReference>
<keyword evidence="9" id="KW-1185">Reference proteome</keyword>
<feature type="transmembrane region" description="Helical" evidence="7">
    <location>
        <begin position="113"/>
        <end position="133"/>
    </location>
</feature>
<keyword evidence="6 7" id="KW-0472">Membrane</keyword>
<accession>A0A0M9VHH0</accession>
<feature type="transmembrane region" description="Helical" evidence="7">
    <location>
        <begin position="75"/>
        <end position="101"/>
    </location>
</feature>
<keyword evidence="5 7" id="KW-1133">Transmembrane helix</keyword>
<dbReference type="InterPro" id="IPR051907">
    <property type="entry name" value="DoxX-like_oxidoreductase"/>
</dbReference>
<keyword evidence="3" id="KW-1003">Cell membrane</keyword>